<dbReference type="GO" id="GO:0005886">
    <property type="term" value="C:plasma membrane"/>
    <property type="evidence" value="ECO:0007669"/>
    <property type="project" value="UniProtKB-SubCell"/>
</dbReference>
<keyword evidence="13 14" id="KW-0472">Membrane</keyword>
<feature type="domain" description="Histidine kinase" evidence="15">
    <location>
        <begin position="531"/>
        <end position="744"/>
    </location>
</feature>
<dbReference type="FunFam" id="1.10.287.130:FF:000008">
    <property type="entry name" value="Two-component sensor histidine kinase"/>
    <property type="match status" value="1"/>
</dbReference>
<evidence type="ECO:0000256" key="4">
    <source>
        <dbReference type="ARBA" id="ARBA00022475"/>
    </source>
</evidence>
<comment type="subcellular location">
    <subcellularLocation>
        <location evidence="2">Cell membrane</location>
        <topology evidence="2">Multi-pass membrane protein</topology>
    </subcellularLocation>
</comment>
<dbReference type="GO" id="GO:0005524">
    <property type="term" value="F:ATP binding"/>
    <property type="evidence" value="ECO:0007669"/>
    <property type="project" value="UniProtKB-KW"/>
</dbReference>
<dbReference type="PROSITE" id="PS50109">
    <property type="entry name" value="HIS_KIN"/>
    <property type="match status" value="1"/>
</dbReference>
<proteinExistence type="predicted"/>
<dbReference type="EC" id="2.7.13.3" evidence="3"/>
<dbReference type="InterPro" id="IPR050398">
    <property type="entry name" value="HssS/ArlS-like"/>
</dbReference>
<evidence type="ECO:0000256" key="7">
    <source>
        <dbReference type="ARBA" id="ARBA00022692"/>
    </source>
</evidence>
<keyword evidence="8" id="KW-0547">Nucleotide-binding</keyword>
<evidence type="ECO:0000256" key="5">
    <source>
        <dbReference type="ARBA" id="ARBA00022553"/>
    </source>
</evidence>
<evidence type="ECO:0000256" key="6">
    <source>
        <dbReference type="ARBA" id="ARBA00022679"/>
    </source>
</evidence>
<dbReference type="GO" id="GO:0000155">
    <property type="term" value="F:phosphorelay sensor kinase activity"/>
    <property type="evidence" value="ECO:0007669"/>
    <property type="project" value="InterPro"/>
</dbReference>
<evidence type="ECO:0000256" key="3">
    <source>
        <dbReference type="ARBA" id="ARBA00012438"/>
    </source>
</evidence>
<keyword evidence="10" id="KW-0067">ATP-binding</keyword>
<dbReference type="EMBL" id="LNQN01000001">
    <property type="protein sequence ID" value="KSU84664.1"/>
    <property type="molecule type" value="Genomic_DNA"/>
</dbReference>
<dbReference type="OrthoDB" id="9792991at2"/>
<comment type="caution">
    <text evidence="16">The sequence shown here is derived from an EMBL/GenBank/DDBJ whole genome shotgun (WGS) entry which is preliminary data.</text>
</comment>
<keyword evidence="17" id="KW-1185">Reference proteome</keyword>
<organism evidence="16 17">
    <name type="scientific">Fictibacillus enclensis</name>
    <dbReference type="NCBI Taxonomy" id="1017270"/>
    <lineage>
        <taxon>Bacteria</taxon>
        <taxon>Bacillati</taxon>
        <taxon>Bacillota</taxon>
        <taxon>Bacilli</taxon>
        <taxon>Bacillales</taxon>
        <taxon>Fictibacillaceae</taxon>
        <taxon>Fictibacillus</taxon>
    </lineage>
</organism>
<keyword evidence="11 14" id="KW-1133">Transmembrane helix</keyword>
<dbReference type="InterPro" id="IPR036097">
    <property type="entry name" value="HisK_dim/P_sf"/>
</dbReference>
<evidence type="ECO:0000313" key="17">
    <source>
        <dbReference type="Proteomes" id="UP000054099"/>
    </source>
</evidence>
<name>A0A0V8JCV3_9BACL</name>
<evidence type="ECO:0000256" key="1">
    <source>
        <dbReference type="ARBA" id="ARBA00000085"/>
    </source>
</evidence>
<dbReference type="RefSeq" id="WP_061968558.1">
    <property type="nucleotide sequence ID" value="NZ_FMAV01000001.1"/>
</dbReference>
<evidence type="ECO:0000259" key="15">
    <source>
        <dbReference type="PROSITE" id="PS50109"/>
    </source>
</evidence>
<dbReference type="InterPro" id="IPR036890">
    <property type="entry name" value="HATPase_C_sf"/>
</dbReference>
<accession>A0A0V8JCV3</accession>
<keyword evidence="7 14" id="KW-0812">Transmembrane</keyword>
<dbReference type="InterPro" id="IPR003594">
    <property type="entry name" value="HATPase_dom"/>
</dbReference>
<dbReference type="AlphaFoldDB" id="A0A0V8JCV3"/>
<dbReference type="Gene3D" id="3.30.565.10">
    <property type="entry name" value="Histidine kinase-like ATPase, C-terminal domain"/>
    <property type="match status" value="1"/>
</dbReference>
<dbReference type="Proteomes" id="UP000054099">
    <property type="component" value="Unassembled WGS sequence"/>
</dbReference>
<protein>
    <recommendedName>
        <fullName evidence="3">histidine kinase</fullName>
        <ecNumber evidence="3">2.7.13.3</ecNumber>
    </recommendedName>
</protein>
<dbReference type="Gene3D" id="1.10.287.130">
    <property type="match status" value="1"/>
</dbReference>
<feature type="transmembrane region" description="Helical" evidence="14">
    <location>
        <begin position="445"/>
        <end position="464"/>
    </location>
</feature>
<evidence type="ECO:0000256" key="14">
    <source>
        <dbReference type="SAM" id="Phobius"/>
    </source>
</evidence>
<dbReference type="FunFam" id="3.30.565.10:FF:000013">
    <property type="entry name" value="Two-component sensor histidine kinase"/>
    <property type="match status" value="1"/>
</dbReference>
<evidence type="ECO:0000256" key="12">
    <source>
        <dbReference type="ARBA" id="ARBA00023012"/>
    </source>
</evidence>
<feature type="transmembrane region" description="Helical" evidence="14">
    <location>
        <begin position="12"/>
        <end position="32"/>
    </location>
</feature>
<reference evidence="16 17" key="1">
    <citation type="journal article" date="2014" name="Antonie Van Leeuwenhoek">
        <title>Fictibacillus enclensis sp. nov., isolated from marine sediment.</title>
        <authorList>
            <person name="Dastager S.G."/>
            <person name="Mawlankar R."/>
            <person name="Srinivasan K."/>
            <person name="Tang S.K."/>
            <person name="Lee J.C."/>
            <person name="Ramana V.V."/>
            <person name="Shouche Y.S."/>
        </authorList>
    </citation>
    <scope>NUCLEOTIDE SEQUENCE [LARGE SCALE GENOMIC DNA]</scope>
    <source>
        <strain evidence="16 17">NIO-1003</strain>
    </source>
</reference>
<dbReference type="SMART" id="SM00387">
    <property type="entry name" value="HATPase_c"/>
    <property type="match status" value="1"/>
</dbReference>
<evidence type="ECO:0000256" key="2">
    <source>
        <dbReference type="ARBA" id="ARBA00004651"/>
    </source>
</evidence>
<dbReference type="SMART" id="SM00388">
    <property type="entry name" value="HisKA"/>
    <property type="match status" value="1"/>
</dbReference>
<keyword evidence="5" id="KW-0597">Phosphoprotein</keyword>
<keyword evidence="12" id="KW-0902">Two-component regulatory system</keyword>
<feature type="transmembrane region" description="Helical" evidence="14">
    <location>
        <begin position="362"/>
        <end position="382"/>
    </location>
</feature>
<evidence type="ECO:0000256" key="10">
    <source>
        <dbReference type="ARBA" id="ARBA00022840"/>
    </source>
</evidence>
<dbReference type="Pfam" id="PF02518">
    <property type="entry name" value="HATPase_c"/>
    <property type="match status" value="1"/>
</dbReference>
<dbReference type="InterPro" id="IPR005467">
    <property type="entry name" value="His_kinase_dom"/>
</dbReference>
<gene>
    <name evidence="16" type="ORF">AS030_03770</name>
</gene>
<dbReference type="InterPro" id="IPR004358">
    <property type="entry name" value="Sig_transdc_His_kin-like_C"/>
</dbReference>
<dbReference type="PRINTS" id="PR00344">
    <property type="entry name" value="BCTRLSENSOR"/>
</dbReference>
<feature type="transmembrane region" description="Helical" evidence="14">
    <location>
        <begin position="328"/>
        <end position="350"/>
    </location>
</feature>
<evidence type="ECO:0000256" key="9">
    <source>
        <dbReference type="ARBA" id="ARBA00022777"/>
    </source>
</evidence>
<dbReference type="SUPFAM" id="SSF47384">
    <property type="entry name" value="Homodimeric domain of signal transducing histidine kinase"/>
    <property type="match status" value="1"/>
</dbReference>
<dbReference type="CDD" id="cd00082">
    <property type="entry name" value="HisKA"/>
    <property type="match status" value="1"/>
</dbReference>
<feature type="transmembrane region" description="Helical" evidence="14">
    <location>
        <begin position="415"/>
        <end position="439"/>
    </location>
</feature>
<dbReference type="SUPFAM" id="SSF55874">
    <property type="entry name" value="ATPase domain of HSP90 chaperone/DNA topoisomerase II/histidine kinase"/>
    <property type="match status" value="1"/>
</dbReference>
<feature type="transmembrane region" description="Helical" evidence="14">
    <location>
        <begin position="281"/>
        <end position="301"/>
    </location>
</feature>
<evidence type="ECO:0000256" key="11">
    <source>
        <dbReference type="ARBA" id="ARBA00022989"/>
    </source>
</evidence>
<sequence length="744" mass="85302">MGTKWKSKLSWGAWLLLFTIGLSGTLTFLSHWDAYLGKSYFDTDEFQSEYNTFLGYLHISEVSNLTGDEMKEKITVSDEEMEEYRFRYGELSDQINSIQEQYRPQLDEAKADHNQKLESYYQKQRDKKIEDIQKNFESDKYVKEKVKKEKEKQIDHFIENKEEVKRQLKQWDSSFDYYLQNNESAEVFTNLSSSNKQDAYQKLNNSNMQFVQEYKSARDLSISDYMPPSDDTGEGPNYDNTVTDVLSDEKPVLIGKIGVPKSLPKTSMIYEQYHMFQINQLFFYLYSTVGVFGLAISIWLARKYRLLAAIGELPIKNVYRKAPIDLKVASLLLFVFVLMVSVGNIFTFTLYGDYSVMIKNTLFDILFTSIVAGLILIQVVCLREEIKENGLTRADLKHSLIYRLWMDVLKAFHSLGFAFQILVLLGIVFASGFGVGFIMYNDQLIGLYLILFVVVTVPALLLLLRKISYLNRIVIYSSDLAAGKMEPDLKAKGNSPLAALARNINTLKHGVKALQKSEAKSERLKTELITNVSHDLRTPLTSIISYTELLKTPNLDQDSQKAYVEIIDRKSKRLKVLIDDLFEASKMASGNIELVRTKADIVQMLQQALAENDEAIEKSNLQFRLSFSEQPIHANVDGQKMWRVFDNLIGNALKYSLDRTRVYIEIEQKQDEVIISFKNITKYELGGNTEELFERFKRGDTSRHTEGSGLGLAIAKSIVDLHEGQMDVEVDGDLFKVIIRLDAV</sequence>
<evidence type="ECO:0000256" key="8">
    <source>
        <dbReference type="ARBA" id="ARBA00022741"/>
    </source>
</evidence>
<keyword evidence="6" id="KW-0808">Transferase</keyword>
<dbReference type="InterPro" id="IPR003661">
    <property type="entry name" value="HisK_dim/P_dom"/>
</dbReference>
<dbReference type="PANTHER" id="PTHR45528">
    <property type="entry name" value="SENSOR HISTIDINE KINASE CPXA"/>
    <property type="match status" value="1"/>
</dbReference>
<keyword evidence="9" id="KW-0418">Kinase</keyword>
<evidence type="ECO:0000256" key="13">
    <source>
        <dbReference type="ARBA" id="ARBA00023136"/>
    </source>
</evidence>
<dbReference type="PANTHER" id="PTHR45528:SF1">
    <property type="entry name" value="SENSOR HISTIDINE KINASE CPXA"/>
    <property type="match status" value="1"/>
</dbReference>
<comment type="catalytic activity">
    <reaction evidence="1">
        <text>ATP + protein L-histidine = ADP + protein N-phospho-L-histidine.</text>
        <dbReference type="EC" id="2.7.13.3"/>
    </reaction>
</comment>
<dbReference type="Pfam" id="PF00512">
    <property type="entry name" value="HisKA"/>
    <property type="match status" value="1"/>
</dbReference>
<keyword evidence="4" id="KW-1003">Cell membrane</keyword>
<evidence type="ECO:0000313" key="16">
    <source>
        <dbReference type="EMBL" id="KSU84664.1"/>
    </source>
</evidence>